<dbReference type="EMBL" id="MN740351">
    <property type="protein sequence ID" value="QHU01977.1"/>
    <property type="molecule type" value="Genomic_DNA"/>
</dbReference>
<organism evidence="1">
    <name type="scientific">viral metagenome</name>
    <dbReference type="NCBI Taxonomy" id="1070528"/>
    <lineage>
        <taxon>unclassified sequences</taxon>
        <taxon>metagenomes</taxon>
        <taxon>organismal metagenomes</taxon>
    </lineage>
</organism>
<name>A0A6C0JBP1_9ZZZZ</name>
<evidence type="ECO:0000313" key="1">
    <source>
        <dbReference type="EMBL" id="QHU01977.1"/>
    </source>
</evidence>
<reference evidence="1" key="1">
    <citation type="journal article" date="2020" name="Nature">
        <title>Giant virus diversity and host interactions through global metagenomics.</title>
        <authorList>
            <person name="Schulz F."/>
            <person name="Roux S."/>
            <person name="Paez-Espino D."/>
            <person name="Jungbluth S."/>
            <person name="Walsh D.A."/>
            <person name="Denef V.J."/>
            <person name="McMahon K.D."/>
            <person name="Konstantinidis K.T."/>
            <person name="Eloe-Fadrosh E.A."/>
            <person name="Kyrpides N.C."/>
            <person name="Woyke T."/>
        </authorList>
    </citation>
    <scope>NUCLEOTIDE SEQUENCE</scope>
    <source>
        <strain evidence="1">GVMAG-M-3300025880-56</strain>
    </source>
</reference>
<sequence>MFNLIGKILVILALLLLIRWGMMEYKTFWERSTFFPKKNNTNQLNKPNNGQ</sequence>
<protein>
    <submittedName>
        <fullName evidence="1">Uncharacterized protein</fullName>
    </submittedName>
</protein>
<proteinExistence type="predicted"/>
<accession>A0A6C0JBP1</accession>
<dbReference type="AlphaFoldDB" id="A0A6C0JBP1"/>